<dbReference type="RefSeq" id="WP_106159633.1">
    <property type="nucleotide sequence ID" value="NZ_PVTT01000001.1"/>
</dbReference>
<accession>A0A2T0X8K2</accession>
<feature type="chain" id="PRO_5015760238" evidence="2">
    <location>
        <begin position="24"/>
        <end position="243"/>
    </location>
</feature>
<protein>
    <submittedName>
        <fullName evidence="3">Invasion protein IalB</fullName>
    </submittedName>
</protein>
<evidence type="ECO:0000256" key="1">
    <source>
        <dbReference type="SAM" id="MobiDB-lite"/>
    </source>
</evidence>
<feature type="compositionally biased region" description="Low complexity" evidence="1">
    <location>
        <begin position="33"/>
        <end position="53"/>
    </location>
</feature>
<organism evidence="3 4">
    <name type="scientific">Hasllibacter halocynthiae</name>
    <dbReference type="NCBI Taxonomy" id="595589"/>
    <lineage>
        <taxon>Bacteria</taxon>
        <taxon>Pseudomonadati</taxon>
        <taxon>Pseudomonadota</taxon>
        <taxon>Alphaproteobacteria</taxon>
        <taxon>Rhodobacterales</taxon>
        <taxon>Roseobacteraceae</taxon>
        <taxon>Hasllibacter</taxon>
    </lineage>
</organism>
<dbReference type="Gene3D" id="2.60.40.1880">
    <property type="entry name" value="Invasion associated locus B (IalB) protein"/>
    <property type="match status" value="1"/>
</dbReference>
<feature type="region of interest" description="Disordered" evidence="1">
    <location>
        <begin position="24"/>
        <end position="88"/>
    </location>
</feature>
<keyword evidence="2" id="KW-0732">Signal</keyword>
<evidence type="ECO:0000313" key="3">
    <source>
        <dbReference type="EMBL" id="PRY95235.1"/>
    </source>
</evidence>
<dbReference type="InterPro" id="IPR010642">
    <property type="entry name" value="Invasion_prot_B"/>
</dbReference>
<reference evidence="3 4" key="1">
    <citation type="submission" date="2018-03" db="EMBL/GenBank/DDBJ databases">
        <title>Genomic Encyclopedia of Archaeal and Bacterial Type Strains, Phase II (KMG-II): from individual species to whole genera.</title>
        <authorList>
            <person name="Goeker M."/>
        </authorList>
    </citation>
    <scope>NUCLEOTIDE SEQUENCE [LARGE SCALE GENOMIC DNA]</scope>
    <source>
        <strain evidence="3 4">DSM 29318</strain>
    </source>
</reference>
<keyword evidence="4" id="KW-1185">Reference proteome</keyword>
<name>A0A2T0X8K2_9RHOB</name>
<evidence type="ECO:0000256" key="2">
    <source>
        <dbReference type="SAM" id="SignalP"/>
    </source>
</evidence>
<dbReference type="OrthoDB" id="9797912at2"/>
<dbReference type="InterPro" id="IPR038696">
    <property type="entry name" value="IalB_sf"/>
</dbReference>
<comment type="caution">
    <text evidence="3">The sequence shown here is derived from an EMBL/GenBank/DDBJ whole genome shotgun (WGS) entry which is preliminary data.</text>
</comment>
<feature type="signal peptide" evidence="2">
    <location>
        <begin position="1"/>
        <end position="23"/>
    </location>
</feature>
<dbReference type="Proteomes" id="UP000238801">
    <property type="component" value="Unassembled WGS sequence"/>
</dbReference>
<dbReference type="EMBL" id="PVTT01000001">
    <property type="protein sequence ID" value="PRY95235.1"/>
    <property type="molecule type" value="Genomic_DNA"/>
</dbReference>
<evidence type="ECO:0000313" key="4">
    <source>
        <dbReference type="Proteomes" id="UP000238801"/>
    </source>
</evidence>
<dbReference type="AlphaFoldDB" id="A0A2T0X8K2"/>
<proteinExistence type="predicted"/>
<gene>
    <name evidence="3" type="ORF">BCF33_0851</name>
</gene>
<sequence>MTTRPIALSALLAATLAAAPLSAQDAATDDTAADAPAGAPADAGAAAADDAAPAGGGDTNGAADAGAEGAEDGAEAEGGTSVEDTDLNLAPDVIEVGDRYIDAEFTDWQRQCVRAPEDQEDDCQLYQLLRDQDGNPTAEMSVFPVPGNGEAVAGATIITPLETLLPEGLRLSVDGGEARGYPFTFCAAIGCFARIGFRQAEIDALKRGNAATIVINPVAAPDTDVELDVSLSGFTAGYDSLSE</sequence>
<dbReference type="Pfam" id="PF06776">
    <property type="entry name" value="IalB"/>
    <property type="match status" value="1"/>
</dbReference>